<dbReference type="Gene3D" id="3.10.450.50">
    <property type="match status" value="1"/>
</dbReference>
<dbReference type="RefSeq" id="WP_182296605.1">
    <property type="nucleotide sequence ID" value="NZ_CP059851.1"/>
</dbReference>
<proteinExistence type="predicted"/>
<accession>A0A7G5IIA1</accession>
<name>A0A7G5IIA1_9SPHN</name>
<dbReference type="KEGG" id="sand:H3309_00815"/>
<dbReference type="Pfam" id="PF12680">
    <property type="entry name" value="SnoaL_2"/>
    <property type="match status" value="1"/>
</dbReference>
<dbReference type="InterPro" id="IPR037401">
    <property type="entry name" value="SnoaL-like"/>
</dbReference>
<protein>
    <submittedName>
        <fullName evidence="2">Nuclear transport factor 2 family protein</fullName>
    </submittedName>
</protein>
<gene>
    <name evidence="2" type="ORF">H3309_00815</name>
</gene>
<dbReference type="AlphaFoldDB" id="A0A7G5IIA1"/>
<dbReference type="SUPFAM" id="SSF54427">
    <property type="entry name" value="NTF2-like"/>
    <property type="match status" value="1"/>
</dbReference>
<organism evidence="2 3">
    <name type="scientific">Sandaracinobacteroides saxicola</name>
    <dbReference type="NCBI Taxonomy" id="2759707"/>
    <lineage>
        <taxon>Bacteria</taxon>
        <taxon>Pseudomonadati</taxon>
        <taxon>Pseudomonadota</taxon>
        <taxon>Alphaproteobacteria</taxon>
        <taxon>Sphingomonadales</taxon>
        <taxon>Sphingosinicellaceae</taxon>
        <taxon>Sandaracinobacteroides</taxon>
    </lineage>
</organism>
<keyword evidence="3" id="KW-1185">Reference proteome</keyword>
<evidence type="ECO:0000313" key="2">
    <source>
        <dbReference type="EMBL" id="QMW23093.1"/>
    </source>
</evidence>
<dbReference type="EMBL" id="CP059851">
    <property type="protein sequence ID" value="QMW23093.1"/>
    <property type="molecule type" value="Genomic_DNA"/>
</dbReference>
<evidence type="ECO:0000313" key="3">
    <source>
        <dbReference type="Proteomes" id="UP000515292"/>
    </source>
</evidence>
<evidence type="ECO:0000259" key="1">
    <source>
        <dbReference type="Pfam" id="PF12680"/>
    </source>
</evidence>
<dbReference type="Proteomes" id="UP000515292">
    <property type="component" value="Chromosome"/>
</dbReference>
<sequence>MDSLSPRDRAVACLRAFWAADLDATFSHLAPGAVFRFAPSMPYSAEAGRDWDARVALRRIIDDLFTTFDAEGPLTVELTGTLAEGTEVAVEYTARGTVRGGRVYANDYLMRVSVGADGLITRLMPYNDTRLLFTLMME</sequence>
<reference evidence="2 3" key="1">
    <citation type="submission" date="2020-07" db="EMBL/GenBank/DDBJ databases">
        <title>Complete genome sequence for Sandaracinobacter sp. M6.</title>
        <authorList>
            <person name="Tang Y."/>
            <person name="Liu Q."/>
            <person name="Guo Z."/>
            <person name="Lei P."/>
            <person name="Huang B."/>
        </authorList>
    </citation>
    <scope>NUCLEOTIDE SEQUENCE [LARGE SCALE GENOMIC DNA]</scope>
    <source>
        <strain evidence="2 3">M6</strain>
    </source>
</reference>
<dbReference type="InterPro" id="IPR032710">
    <property type="entry name" value="NTF2-like_dom_sf"/>
</dbReference>
<feature type="domain" description="SnoaL-like" evidence="1">
    <location>
        <begin position="13"/>
        <end position="122"/>
    </location>
</feature>